<feature type="transmembrane region" description="Helical" evidence="7">
    <location>
        <begin position="144"/>
        <end position="167"/>
    </location>
</feature>
<keyword evidence="2" id="KW-1003">Cell membrane</keyword>
<feature type="transmembrane region" description="Helical" evidence="7">
    <location>
        <begin position="377"/>
        <end position="402"/>
    </location>
</feature>
<dbReference type="Pfam" id="PF06808">
    <property type="entry name" value="DctM"/>
    <property type="match status" value="1"/>
</dbReference>
<feature type="transmembrane region" description="Helical" evidence="7">
    <location>
        <begin position="263"/>
        <end position="283"/>
    </location>
</feature>
<evidence type="ECO:0000256" key="7">
    <source>
        <dbReference type="SAM" id="Phobius"/>
    </source>
</evidence>
<gene>
    <name evidence="9" type="ORF">L0P79_14940</name>
</gene>
<keyword evidence="3" id="KW-0997">Cell inner membrane</keyword>
<proteinExistence type="predicted"/>
<evidence type="ECO:0000256" key="1">
    <source>
        <dbReference type="ARBA" id="ARBA00004429"/>
    </source>
</evidence>
<keyword evidence="5 7" id="KW-1133">Transmembrane helix</keyword>
<evidence type="ECO:0000256" key="6">
    <source>
        <dbReference type="ARBA" id="ARBA00023136"/>
    </source>
</evidence>
<dbReference type="NCBIfam" id="TIGR00786">
    <property type="entry name" value="dctM"/>
    <property type="match status" value="1"/>
</dbReference>
<dbReference type="RefSeq" id="WP_238074770.1">
    <property type="nucleotide sequence ID" value="NZ_JAKNJB010000032.1"/>
</dbReference>
<feature type="transmembrane region" description="Helical" evidence="7">
    <location>
        <begin position="334"/>
        <end position="365"/>
    </location>
</feature>
<evidence type="ECO:0000256" key="5">
    <source>
        <dbReference type="ARBA" id="ARBA00022989"/>
    </source>
</evidence>
<accession>A0ABS9MD11</accession>
<keyword evidence="6 7" id="KW-0472">Membrane</keyword>
<dbReference type="PIRSF" id="PIRSF006066">
    <property type="entry name" value="HI0050"/>
    <property type="match status" value="1"/>
</dbReference>
<evidence type="ECO:0000259" key="8">
    <source>
        <dbReference type="Pfam" id="PF06808"/>
    </source>
</evidence>
<feature type="transmembrane region" description="Helical" evidence="7">
    <location>
        <begin position="235"/>
        <end position="257"/>
    </location>
</feature>
<dbReference type="PANTHER" id="PTHR33362">
    <property type="entry name" value="SIALIC ACID TRAP TRANSPORTER PERMEASE PROTEIN SIAT-RELATED"/>
    <property type="match status" value="1"/>
</dbReference>
<feature type="domain" description="TRAP C4-dicarboxylate transport system permease DctM subunit" evidence="8">
    <location>
        <begin position="12"/>
        <end position="440"/>
    </location>
</feature>
<evidence type="ECO:0000313" key="9">
    <source>
        <dbReference type="EMBL" id="MCG4528351.1"/>
    </source>
</evidence>
<feature type="transmembrane region" description="Helical" evidence="7">
    <location>
        <begin position="295"/>
        <end position="314"/>
    </location>
</feature>
<feature type="transmembrane region" description="Helical" evidence="7">
    <location>
        <begin position="6"/>
        <end position="39"/>
    </location>
</feature>
<evidence type="ECO:0000256" key="4">
    <source>
        <dbReference type="ARBA" id="ARBA00022692"/>
    </source>
</evidence>
<protein>
    <submittedName>
        <fullName evidence="9">TRAP transporter large permease</fullName>
    </submittedName>
</protein>
<name>A0ABS9MD11_9FIRM</name>
<keyword evidence="4 7" id="KW-0812">Transmembrane</keyword>
<dbReference type="PANTHER" id="PTHR33362:SF5">
    <property type="entry name" value="C4-DICARBOXYLATE TRAP TRANSPORTER LARGE PERMEASE PROTEIN DCTM"/>
    <property type="match status" value="1"/>
</dbReference>
<evidence type="ECO:0000256" key="3">
    <source>
        <dbReference type="ARBA" id="ARBA00022519"/>
    </source>
</evidence>
<organism evidence="9 10">
    <name type="scientific">Intestinimonas massiliensis</name>
    <name type="common">ex Afouda et al. 2020</name>
    <dbReference type="NCBI Taxonomy" id="1673721"/>
    <lineage>
        <taxon>Bacteria</taxon>
        <taxon>Bacillati</taxon>
        <taxon>Bacillota</taxon>
        <taxon>Clostridia</taxon>
        <taxon>Eubacteriales</taxon>
        <taxon>Intestinimonas</taxon>
    </lineage>
</organism>
<sequence length="449" mass="47439">MTESVLIGIISIVMLFALILAGIHIAIALGVTSFFSVLILSNFKLKVALSVVSSAAYSAIREYSFVVLPLFLAMGVFMSHSGAAQKLFGSANILLRRIPGGLGIATVVSNAIFAAVTGVSVASAAVFSKVAMPEMVRHKYEKNFAVGSVAGSSVLGMLIPPSALMIIYGMQAEESIGKLFMAGILPGIVLACIMAVYIVFRALRNPTLIGHNVDANGKGVRIDWSKQEKPDMKKVILGPLPTIILIIVVMGGIWGGMFTPYEAAAIGCLGALIISLVNGMRWAGLKQVIKETSSSGASILLLLICATMYSRMLSMSGLVNFVSNGILSLNLPPIPLILLFCVVLLFLGCILDSTSILLLTCPLIIPVLRDMGVDLIWFGIIMIVVVEMGLLTPPFGMCVFAVDAAVDKSIGLNVGGIFTGSTPYLLLMALLVIIMIACPSLVTWLPGIM</sequence>
<feature type="transmembrane region" description="Helical" evidence="7">
    <location>
        <begin position="60"/>
        <end position="82"/>
    </location>
</feature>
<keyword evidence="10" id="KW-1185">Reference proteome</keyword>
<dbReference type="InterPro" id="IPR004681">
    <property type="entry name" value="TRAP_DctM"/>
</dbReference>
<evidence type="ECO:0000256" key="2">
    <source>
        <dbReference type="ARBA" id="ARBA00022475"/>
    </source>
</evidence>
<dbReference type="EMBL" id="JAKNJB010000032">
    <property type="protein sequence ID" value="MCG4528351.1"/>
    <property type="molecule type" value="Genomic_DNA"/>
</dbReference>
<feature type="transmembrane region" description="Helical" evidence="7">
    <location>
        <begin position="102"/>
        <end position="132"/>
    </location>
</feature>
<feature type="transmembrane region" description="Helical" evidence="7">
    <location>
        <begin position="179"/>
        <end position="200"/>
    </location>
</feature>
<evidence type="ECO:0000313" key="10">
    <source>
        <dbReference type="Proteomes" id="UP001200313"/>
    </source>
</evidence>
<feature type="transmembrane region" description="Helical" evidence="7">
    <location>
        <begin position="422"/>
        <end position="445"/>
    </location>
</feature>
<reference evidence="9 10" key="1">
    <citation type="submission" date="2022-01" db="EMBL/GenBank/DDBJ databases">
        <title>Collection of gut derived symbiotic bacterial strains cultured from healthy donors.</title>
        <authorList>
            <person name="Lin H."/>
            <person name="Kohout C."/>
            <person name="Waligurski E."/>
            <person name="Pamer E.G."/>
        </authorList>
    </citation>
    <scope>NUCLEOTIDE SEQUENCE [LARGE SCALE GENOMIC DNA]</scope>
    <source>
        <strain evidence="9 10">DFI.3.7</strain>
    </source>
</reference>
<dbReference type="InterPro" id="IPR010656">
    <property type="entry name" value="DctM"/>
</dbReference>
<dbReference type="Proteomes" id="UP001200313">
    <property type="component" value="Unassembled WGS sequence"/>
</dbReference>
<comment type="caution">
    <text evidence="9">The sequence shown here is derived from an EMBL/GenBank/DDBJ whole genome shotgun (WGS) entry which is preliminary data.</text>
</comment>
<comment type="subcellular location">
    <subcellularLocation>
        <location evidence="1">Cell inner membrane</location>
        <topology evidence="1">Multi-pass membrane protein</topology>
    </subcellularLocation>
</comment>